<evidence type="ECO:0000256" key="1">
    <source>
        <dbReference type="SAM" id="Coils"/>
    </source>
</evidence>
<dbReference type="Proteomes" id="UP000009168">
    <property type="component" value="Unassembled WGS sequence"/>
</dbReference>
<feature type="coiled-coil region" evidence="1">
    <location>
        <begin position="1372"/>
        <end position="1399"/>
    </location>
</feature>
<feature type="compositionally biased region" description="Polar residues" evidence="2">
    <location>
        <begin position="1465"/>
        <end position="1482"/>
    </location>
</feature>
<feature type="region of interest" description="Disordered" evidence="2">
    <location>
        <begin position="1465"/>
        <end position="1491"/>
    </location>
</feature>
<keyword evidence="4" id="KW-1185">Reference proteome</keyword>
<dbReference type="OrthoDB" id="311970at2759"/>
<feature type="compositionally biased region" description="Low complexity" evidence="2">
    <location>
        <begin position="1666"/>
        <end position="1678"/>
    </location>
</feature>
<feature type="compositionally biased region" description="Acidic residues" evidence="2">
    <location>
        <begin position="2132"/>
        <end position="2150"/>
    </location>
</feature>
<feature type="region of interest" description="Disordered" evidence="2">
    <location>
        <begin position="354"/>
        <end position="439"/>
    </location>
</feature>
<feature type="region of interest" description="Disordered" evidence="2">
    <location>
        <begin position="2099"/>
        <end position="2240"/>
    </location>
</feature>
<feature type="compositionally biased region" description="Polar residues" evidence="2">
    <location>
        <begin position="476"/>
        <end position="502"/>
    </location>
</feature>
<feature type="region of interest" description="Disordered" evidence="2">
    <location>
        <begin position="2274"/>
        <end position="2333"/>
    </location>
</feature>
<feature type="region of interest" description="Disordered" evidence="2">
    <location>
        <begin position="1101"/>
        <end position="1157"/>
    </location>
</feature>
<feature type="compositionally biased region" description="Polar residues" evidence="2">
    <location>
        <begin position="1344"/>
        <end position="1358"/>
    </location>
</feature>
<feature type="compositionally biased region" description="Polar residues" evidence="2">
    <location>
        <begin position="301"/>
        <end position="325"/>
    </location>
</feature>
<dbReference type="InParanoid" id="W7XGE8"/>
<feature type="region of interest" description="Disordered" evidence="2">
    <location>
        <begin position="1342"/>
        <end position="1361"/>
    </location>
</feature>
<feature type="region of interest" description="Disordered" evidence="2">
    <location>
        <begin position="1705"/>
        <end position="1837"/>
    </location>
</feature>
<feature type="region of interest" description="Disordered" evidence="2">
    <location>
        <begin position="676"/>
        <end position="709"/>
    </location>
</feature>
<dbReference type="CDD" id="cd23767">
    <property type="entry name" value="IQCD"/>
    <property type="match status" value="1"/>
</dbReference>
<feature type="compositionally biased region" description="Basic and acidic residues" evidence="2">
    <location>
        <begin position="2155"/>
        <end position="2166"/>
    </location>
</feature>
<feature type="compositionally biased region" description="Polar residues" evidence="2">
    <location>
        <begin position="2308"/>
        <end position="2325"/>
    </location>
</feature>
<feature type="compositionally biased region" description="Polar residues" evidence="2">
    <location>
        <begin position="354"/>
        <end position="376"/>
    </location>
</feature>
<feature type="compositionally biased region" description="Polar residues" evidence="2">
    <location>
        <begin position="124"/>
        <end position="163"/>
    </location>
</feature>
<organism evidence="3 4">
    <name type="scientific">Tetrahymena thermophila (strain SB210)</name>
    <dbReference type="NCBI Taxonomy" id="312017"/>
    <lineage>
        <taxon>Eukaryota</taxon>
        <taxon>Sar</taxon>
        <taxon>Alveolata</taxon>
        <taxon>Ciliophora</taxon>
        <taxon>Intramacronucleata</taxon>
        <taxon>Oligohymenophorea</taxon>
        <taxon>Hymenostomatida</taxon>
        <taxon>Tetrahymenina</taxon>
        <taxon>Tetrahymenidae</taxon>
        <taxon>Tetrahymena</taxon>
    </lineage>
</organism>
<feature type="compositionally biased region" description="Basic and acidic residues" evidence="2">
    <location>
        <begin position="411"/>
        <end position="439"/>
    </location>
</feature>
<name>W7XGE8_TETTS</name>
<accession>W7XGE8</accession>
<dbReference type="PROSITE" id="PS50096">
    <property type="entry name" value="IQ"/>
    <property type="match status" value="1"/>
</dbReference>
<evidence type="ECO:0000256" key="2">
    <source>
        <dbReference type="SAM" id="MobiDB-lite"/>
    </source>
</evidence>
<feature type="region of interest" description="Disordered" evidence="2">
    <location>
        <begin position="124"/>
        <end position="325"/>
    </location>
</feature>
<feature type="region of interest" description="Disordered" evidence="2">
    <location>
        <begin position="461"/>
        <end position="503"/>
    </location>
</feature>
<dbReference type="GeneID" id="24441459"/>
<reference evidence="4" key="1">
    <citation type="journal article" date="2006" name="PLoS Biol.">
        <title>Macronuclear genome sequence of the ciliate Tetrahymena thermophila, a model eukaryote.</title>
        <authorList>
            <person name="Eisen J.A."/>
            <person name="Coyne R.S."/>
            <person name="Wu M."/>
            <person name="Wu D."/>
            <person name="Thiagarajan M."/>
            <person name="Wortman J.R."/>
            <person name="Badger J.H."/>
            <person name="Ren Q."/>
            <person name="Amedeo P."/>
            <person name="Jones K.M."/>
            <person name="Tallon L.J."/>
            <person name="Delcher A.L."/>
            <person name="Salzberg S.L."/>
            <person name="Silva J.C."/>
            <person name="Haas B.J."/>
            <person name="Majoros W.H."/>
            <person name="Farzad M."/>
            <person name="Carlton J.M."/>
            <person name="Smith R.K. Jr."/>
            <person name="Garg J."/>
            <person name="Pearlman R.E."/>
            <person name="Karrer K.M."/>
            <person name="Sun L."/>
            <person name="Manning G."/>
            <person name="Elde N.C."/>
            <person name="Turkewitz A.P."/>
            <person name="Asai D.J."/>
            <person name="Wilkes D.E."/>
            <person name="Wang Y."/>
            <person name="Cai H."/>
            <person name="Collins K."/>
            <person name="Stewart B.A."/>
            <person name="Lee S.R."/>
            <person name="Wilamowska K."/>
            <person name="Weinberg Z."/>
            <person name="Ruzzo W.L."/>
            <person name="Wloga D."/>
            <person name="Gaertig J."/>
            <person name="Frankel J."/>
            <person name="Tsao C.-C."/>
            <person name="Gorovsky M.A."/>
            <person name="Keeling P.J."/>
            <person name="Waller R.F."/>
            <person name="Patron N.J."/>
            <person name="Cherry J.M."/>
            <person name="Stover N.A."/>
            <person name="Krieger C.J."/>
            <person name="del Toro C."/>
            <person name="Ryder H.F."/>
            <person name="Williamson S.C."/>
            <person name="Barbeau R.A."/>
            <person name="Hamilton E.P."/>
            <person name="Orias E."/>
        </authorList>
    </citation>
    <scope>NUCLEOTIDE SEQUENCE [LARGE SCALE GENOMIC DNA]</scope>
    <source>
        <strain evidence="4">SB210</strain>
    </source>
</reference>
<dbReference type="KEGG" id="tet:TTHERM_001026361"/>
<dbReference type="STRING" id="312017.W7XGE8"/>
<feature type="region of interest" description="Disordered" evidence="2">
    <location>
        <begin position="1860"/>
        <end position="1879"/>
    </location>
</feature>
<feature type="compositionally biased region" description="Polar residues" evidence="2">
    <location>
        <begin position="182"/>
        <end position="229"/>
    </location>
</feature>
<evidence type="ECO:0000313" key="3">
    <source>
        <dbReference type="EMBL" id="EWS76043.1"/>
    </source>
</evidence>
<feature type="compositionally biased region" description="Polar residues" evidence="2">
    <location>
        <begin position="1786"/>
        <end position="1800"/>
    </location>
</feature>
<feature type="compositionally biased region" description="Polar residues" evidence="2">
    <location>
        <begin position="1054"/>
        <end position="1067"/>
    </location>
</feature>
<feature type="compositionally biased region" description="Polar residues" evidence="2">
    <location>
        <begin position="386"/>
        <end position="409"/>
    </location>
</feature>
<dbReference type="EMBL" id="GG662823">
    <property type="protein sequence ID" value="EWS76043.1"/>
    <property type="molecule type" value="Genomic_DNA"/>
</dbReference>
<feature type="region of interest" description="Disordered" evidence="2">
    <location>
        <begin position="1666"/>
        <end position="1685"/>
    </location>
</feature>
<feature type="compositionally biased region" description="Polar residues" evidence="2">
    <location>
        <begin position="2211"/>
        <end position="2240"/>
    </location>
</feature>
<feature type="compositionally biased region" description="Polar residues" evidence="2">
    <location>
        <begin position="2168"/>
        <end position="2180"/>
    </location>
</feature>
<feature type="compositionally biased region" description="Basic and acidic residues" evidence="2">
    <location>
        <begin position="1825"/>
        <end position="1837"/>
    </location>
</feature>
<feature type="compositionally biased region" description="Low complexity" evidence="2">
    <location>
        <begin position="1719"/>
        <end position="1728"/>
    </location>
</feature>
<feature type="compositionally biased region" description="Low complexity" evidence="2">
    <location>
        <begin position="164"/>
        <end position="176"/>
    </location>
</feature>
<feature type="compositionally biased region" description="Basic residues" evidence="2">
    <location>
        <begin position="237"/>
        <end position="248"/>
    </location>
</feature>
<gene>
    <name evidence="3" type="ORF">TTHERM_001026361</name>
</gene>
<feature type="region of interest" description="Disordered" evidence="2">
    <location>
        <begin position="647"/>
        <end position="666"/>
    </location>
</feature>
<feature type="compositionally biased region" description="Low complexity" evidence="2">
    <location>
        <begin position="1742"/>
        <end position="1751"/>
    </location>
</feature>
<feature type="compositionally biased region" description="Basic and acidic residues" evidence="2">
    <location>
        <begin position="461"/>
        <end position="472"/>
    </location>
</feature>
<protein>
    <submittedName>
        <fullName evidence="3">IQ calmodulin-binding motif protein</fullName>
    </submittedName>
</protein>
<evidence type="ECO:0000313" key="4">
    <source>
        <dbReference type="Proteomes" id="UP000009168"/>
    </source>
</evidence>
<feature type="region of interest" description="Disordered" evidence="2">
    <location>
        <begin position="823"/>
        <end position="901"/>
    </location>
</feature>
<sequence length="2664" mass="310778">MNTVGGTQSQMLSSYFNVARPNESPRLKTNSVGDSKKVESSNSIIGRRIDYNMNDNVFDNRHSTNIKKFPLVIETAEKRINRQNQNKYYAGSVKNQMATSLLDEGNQFQSFSQKIYIVDSTPSSTIRKSRMNTQQAESAYQTTQRYQHQAGLYQNDTNQNSQTNFRNNENNINSNNLKEFASPSSNKQKNGHAQTSSQLNSSTKPLSASNSQHLKNINQIQNTPKHTLNTHSQTLSHSKKSTKKKIILTKKSMNDENKRKQEKDISDQNEYQLNAIRKKSTENSHSPNNKKGLTKKKVKQGNFNSHSQDQNSTLQKSQQGQGQYLNSQLQSQDYHNNEQNIQLQNSQSVQKLNQLQNSQKGGGQSSKNTQRSSHSPIDSPKHQKSKQLSQTVGNGSLSNLKKRNTNSQLSKRRDSEAFKEQSSVKENTEHQEEKKKERMEKIKQLVDENIKKALQEKQRKLEEKKCEDELKKQKQSQMLAKNQNIRMTNASRFSRNKMSSNDLSRRLPWGINQEKLRNYAIQVLIQYRNQEQRSQSDNIKYDDSQRRKQIGLDNLTEEEIQRLVQMNQKKMKESQQEEDFSLYQQYLQLQRKEQICLKSVEVQNYMQIKKQKIEKEEYLKKQQKLIEEQHKRDKKLSLEESIKSIFKRMKKAKRSSQSKHKNQQNQLQLQLQQNSLMNQQHQASLNRQSSSQNIQMNSKFQSPSTKTQEFQQYQLKTELNTHNNESDSNLKSRQIKTEEQSIYNHNNNQPFNKNLYIPQQYINNPLQQALFAQQYSTQMSQQNPYTYQDQSTPEEDDYSALYEEFKQLITGQDEHYFNSPQQFSQSLNNQKNPSFYRTGASSQKNLNTQPSATASKILNKKKKTPSKSGKKKQKKTSDSSGKKKKKQKLSQQQESDIHTVNEINGSDLTQTSKVILKQKYDDLAKRYNQIKLNTSKNDSTTNNNLTKTNKQLLMNGEIEEKIESEDFESSRKEYENNHLHQVHQPHMQFQFDQQVNGGANLPYDQAIGMMIDPFGNNQTELNQTENSRLTQQRNDNIIDQYVDSPQKGFAESITGKQINQQEQSSGSVIIKDSDIKPDQMLENNLLKSNEAFYKQLEMQHKQFDQDDSYHQNSQQKRLSDGLPQENSQSQQFQQQQVSSLVQQQYQRNETTKEYDSLKVNENENQHDNMFTLNNQQTELSFNVPEDELEQHNQMIQKQKSNQQQQMYEDEQNQDFEEPEMNEQQLEMLATEIFNNAATYIQKIWRGFFTRKILTYYLEILENGEVDENGNFRDPNQMMEEEYQDEEYVEEVNEEEYNKYMMMMQQQQQQQELQNQINNYPDQVQQQQQHSPQSGRSIKVKAQSLEAQKQPQSISNQIEQPPVQVKQIAQPDNIKNLNQNQQAENQNKQYQAKEDTLNKQWFMKQEKEDLLQHDNLAEDEDEQFDFQGDQENNEKFVHISTIKSSVISNDEAQFQKIDTILNSQTQLQNQDQSESGGKYLNQSKSEKKGQIQPINTEEDYENMDQEEFDQFQAQQQFEYLMNVMSEEDLENWNTVQQKINALTSSNAPNQRDLIIQILQELTPLNRDRLLLCIDDNEDDSQNFSIEQIEAVFRNFPQPQYDPMEQKDLNYHDQFEEENTHYLQQQQEEEDQQQLEQDVQQQQQIQQLQQVQQQQQQQQQQEQQLQQSPQQQAIQNPQQEQTKKNIKNSNQLQIDIQVIEEEEQKKQNQVISENQKKTTVNNNNESNSYKNQEENKNQQVDTPNANNNLNINITDDYQTKTPLNLTKSVERPSAGSKNNSGKREKSHSFNSEAQSERSFNQMRRSKQFHSPKDQRLGLRNTLSVQSDENKSLEAVSPKEEELNKLYTYALLLQEQIQEKKDKINSKNLSSKGSSRKGSSRNINKELQQEMKNEYFESSQGHPHSNNNDKINNNSTSSIFDKDSFKEFTEKKLKQIMSEDNIDEILKLREQALEMRHKSQMHAMNQMLSENHVSPRTYDNKKIELETWVKKEKEEIHQTRKALERGLLKAMESIKKTQRDIQLAQRFKSNPTKFDSRSSFASEEEHLFRRKFEQEGASNRSDSDTYSDNLSSCQALKCFLKEVATPTSKNNIKIIDKFEVKEKAEGENEESKSAQDKKSKKSQISKKYNKRYADGDNDDNEEDDNNNEDDEYVSTEGAVDKDKKLHYKDVSPSQAKQTESQGETPHKKSPSSHKEVLPGQGVKLVLDYNDLESSHNNTNGESQNLKIPTLSSSNESLGHQQQNFDRLINEKIVFPKRDGSQSAKCLKTSPRFEDASFPFSPLSDTSKEHHQFQSAGAALKEDQISSEDQTKGSPSKKSPRDATSSVKESNSEGDEMDELRFNEDSEKHTALQQFYSPTAEFMERNEMLAEMQDRWRTFNQIDSRIQEQLQKLFAQDKSDSFGIPTNLKIITDYIDRLFSYVTERYMDDFLDNLNTPFGFAPSKRLKLIHGYDSFVDSSCSDEGNNNNMDDYNTLPFVLSEELFIEFEQNIIGNGETEKEQIIKEFEHIHNKAIFDTFNEALNIFRPYYTLGGPPYSWTKSEKNLILGKATSKNLNFILEKSKARVLEWGSYLCGLVNEDEVQKYIPLEDEKGNPPPLSVLLENLTPQNEYLAQVREERLSKMLLTEIFENEYKWQLYEDEKAEVVMELADLVFEELVEEIVNNMIQK</sequence>
<feature type="compositionally biased region" description="Basic residues" evidence="2">
    <location>
        <begin position="647"/>
        <end position="662"/>
    </location>
</feature>
<feature type="compositionally biased region" description="Polar residues" evidence="2">
    <location>
        <begin position="1753"/>
        <end position="1765"/>
    </location>
</feature>
<feature type="compositionally biased region" description="Low complexity" evidence="2">
    <location>
        <begin position="1902"/>
        <end position="1915"/>
    </location>
</feature>
<feature type="compositionally biased region" description="Basic residues" evidence="2">
    <location>
        <begin position="858"/>
        <end position="874"/>
    </location>
</feature>
<dbReference type="RefSeq" id="XP_012651427.1">
    <property type="nucleotide sequence ID" value="XM_012795973.1"/>
</dbReference>
<feature type="region of interest" description="Disordered" evidence="2">
    <location>
        <begin position="1052"/>
        <end position="1072"/>
    </location>
</feature>
<feature type="region of interest" description="Disordered" evidence="2">
    <location>
        <begin position="1893"/>
        <end position="1916"/>
    </location>
</feature>
<feature type="compositionally biased region" description="Polar residues" evidence="2">
    <location>
        <begin position="683"/>
        <end position="709"/>
    </location>
</feature>
<feature type="compositionally biased region" description="Polar residues" evidence="2">
    <location>
        <begin position="823"/>
        <end position="854"/>
    </location>
</feature>
<keyword evidence="1" id="KW-0175">Coiled coil</keyword>
<feature type="compositionally biased region" description="Basic and acidic residues" evidence="2">
    <location>
        <begin position="2099"/>
        <end position="2114"/>
    </location>
</feature>
<feature type="compositionally biased region" description="Basic residues" evidence="2">
    <location>
        <begin position="2115"/>
        <end position="2127"/>
    </location>
</feature>
<proteinExistence type="predicted"/>
<feature type="compositionally biased region" description="Low complexity" evidence="2">
    <location>
        <begin position="1127"/>
        <end position="1146"/>
    </location>
</feature>
<feature type="compositionally biased region" description="Basic and acidic residues" evidence="2">
    <location>
        <begin position="252"/>
        <end position="266"/>
    </location>
</feature>
<feature type="region of interest" description="Disordered" evidence="2">
    <location>
        <begin position="16"/>
        <end position="39"/>
    </location>
</feature>